<evidence type="ECO:0000256" key="6">
    <source>
        <dbReference type="SAM" id="Phobius"/>
    </source>
</evidence>
<feature type="transmembrane region" description="Helical" evidence="6">
    <location>
        <begin position="220"/>
        <end position="242"/>
    </location>
</feature>
<comment type="similarity">
    <text evidence="2">Belongs to the PA-phosphatase related phosphoesterase family.</text>
</comment>
<sequence>MFRRNGEKPATTKSSARRSNGPGFRFGTWLRLHGVDIITMLLAGVAGLGIYFAPPAYSRYFPIRFQDGEVIYPEVAVPMQRDLVPIWLAAFLAFFTPFFFFCLFQFRLRSMEHVFTTTIGLLKSLITAALFQVIIKCLIGGLRPHFLVVCAPQVPAGTVGEGYQMLYFTREVCTGDPKDINDAVESLPSGHATAAFAGFVYLALYFNAQLKLLSAHNPAYWKMLLFMAPILCALLIALAMTMDGFHHWWDIAVGGLIGTACAFVAYRMTFASIWDFRFNHVLLPRTTSLFMRRPSADAGALTFGYGLGDSGQWPFTREGGWGDEKEVSSGAPFDASAMGGGGAGMFGGSTGARTRGNGSITHNPHAAENV</sequence>
<dbReference type="PANTHER" id="PTHR10165">
    <property type="entry name" value="LIPID PHOSPHATE PHOSPHATASE"/>
    <property type="match status" value="1"/>
</dbReference>
<dbReference type="OrthoDB" id="10030083at2759"/>
<keyword evidence="3 6" id="KW-0812">Transmembrane</keyword>
<accession>A0A0C3B3F3</accession>
<feature type="transmembrane region" description="Helical" evidence="6">
    <location>
        <begin position="86"/>
        <end position="106"/>
    </location>
</feature>
<evidence type="ECO:0000259" key="7">
    <source>
        <dbReference type="SMART" id="SM00014"/>
    </source>
</evidence>
<keyword evidence="4 6" id="KW-1133">Transmembrane helix</keyword>
<dbReference type="InterPro" id="IPR043216">
    <property type="entry name" value="PAP-like"/>
</dbReference>
<dbReference type="InterPro" id="IPR036938">
    <property type="entry name" value="PAP2/HPO_sf"/>
</dbReference>
<dbReference type="Pfam" id="PF01569">
    <property type="entry name" value="PAP2"/>
    <property type="match status" value="1"/>
</dbReference>
<dbReference type="STRING" id="933852.A0A0C3B3F3"/>
<evidence type="ECO:0000313" key="9">
    <source>
        <dbReference type="Proteomes" id="UP000054097"/>
    </source>
</evidence>
<dbReference type="EMBL" id="KN824309">
    <property type="protein sequence ID" value="KIM26036.1"/>
    <property type="molecule type" value="Genomic_DNA"/>
</dbReference>
<gene>
    <name evidence="8" type="ORF">M408DRAFT_330817</name>
</gene>
<dbReference type="GO" id="GO:0046839">
    <property type="term" value="P:phospholipid dephosphorylation"/>
    <property type="evidence" value="ECO:0007669"/>
    <property type="project" value="TreeGrafter"/>
</dbReference>
<dbReference type="GO" id="GO:0006644">
    <property type="term" value="P:phospholipid metabolic process"/>
    <property type="evidence" value="ECO:0007669"/>
    <property type="project" value="InterPro"/>
</dbReference>
<evidence type="ECO:0000256" key="4">
    <source>
        <dbReference type="ARBA" id="ARBA00022989"/>
    </source>
</evidence>
<name>A0A0C3B3F3_SERVB</name>
<reference evidence="8 9" key="1">
    <citation type="submission" date="2014-04" db="EMBL/GenBank/DDBJ databases">
        <authorList>
            <consortium name="DOE Joint Genome Institute"/>
            <person name="Kuo A."/>
            <person name="Zuccaro A."/>
            <person name="Kohler A."/>
            <person name="Nagy L.G."/>
            <person name="Floudas D."/>
            <person name="Copeland A."/>
            <person name="Barry K.W."/>
            <person name="Cichocki N."/>
            <person name="Veneault-Fourrey C."/>
            <person name="LaButti K."/>
            <person name="Lindquist E.A."/>
            <person name="Lipzen A."/>
            <person name="Lundell T."/>
            <person name="Morin E."/>
            <person name="Murat C."/>
            <person name="Sun H."/>
            <person name="Tunlid A."/>
            <person name="Henrissat B."/>
            <person name="Grigoriev I.V."/>
            <person name="Hibbett D.S."/>
            <person name="Martin F."/>
            <person name="Nordberg H.P."/>
            <person name="Cantor M.N."/>
            <person name="Hua S.X."/>
        </authorList>
    </citation>
    <scope>NUCLEOTIDE SEQUENCE [LARGE SCALE GENOMIC DNA]</scope>
    <source>
        <strain evidence="8 9">MAFF 305830</strain>
    </source>
</reference>
<dbReference type="Gene3D" id="1.20.144.10">
    <property type="entry name" value="Phosphatidic acid phosphatase type 2/haloperoxidase"/>
    <property type="match status" value="1"/>
</dbReference>
<protein>
    <recommendedName>
        <fullName evidence="7">Phosphatidic acid phosphatase type 2/haloperoxidase domain-containing protein</fullName>
    </recommendedName>
</protein>
<reference evidence="9" key="2">
    <citation type="submission" date="2015-01" db="EMBL/GenBank/DDBJ databases">
        <title>Evolutionary Origins and Diversification of the Mycorrhizal Mutualists.</title>
        <authorList>
            <consortium name="DOE Joint Genome Institute"/>
            <consortium name="Mycorrhizal Genomics Consortium"/>
            <person name="Kohler A."/>
            <person name="Kuo A."/>
            <person name="Nagy L.G."/>
            <person name="Floudas D."/>
            <person name="Copeland A."/>
            <person name="Barry K.W."/>
            <person name="Cichocki N."/>
            <person name="Veneault-Fourrey C."/>
            <person name="LaButti K."/>
            <person name="Lindquist E.A."/>
            <person name="Lipzen A."/>
            <person name="Lundell T."/>
            <person name="Morin E."/>
            <person name="Murat C."/>
            <person name="Riley R."/>
            <person name="Ohm R."/>
            <person name="Sun H."/>
            <person name="Tunlid A."/>
            <person name="Henrissat B."/>
            <person name="Grigoriev I.V."/>
            <person name="Hibbett D.S."/>
            <person name="Martin F."/>
        </authorList>
    </citation>
    <scope>NUCLEOTIDE SEQUENCE [LARGE SCALE GENOMIC DNA]</scope>
    <source>
        <strain evidence="9">MAFF 305830</strain>
    </source>
</reference>
<dbReference type="SMART" id="SM00014">
    <property type="entry name" value="acidPPc"/>
    <property type="match status" value="1"/>
</dbReference>
<dbReference type="GO" id="GO:0008195">
    <property type="term" value="F:phosphatidate phosphatase activity"/>
    <property type="evidence" value="ECO:0007669"/>
    <property type="project" value="TreeGrafter"/>
</dbReference>
<keyword evidence="5 6" id="KW-0472">Membrane</keyword>
<organism evidence="8 9">
    <name type="scientific">Serendipita vermifera MAFF 305830</name>
    <dbReference type="NCBI Taxonomy" id="933852"/>
    <lineage>
        <taxon>Eukaryota</taxon>
        <taxon>Fungi</taxon>
        <taxon>Dikarya</taxon>
        <taxon>Basidiomycota</taxon>
        <taxon>Agaricomycotina</taxon>
        <taxon>Agaricomycetes</taxon>
        <taxon>Sebacinales</taxon>
        <taxon>Serendipitaceae</taxon>
        <taxon>Serendipita</taxon>
    </lineage>
</organism>
<proteinExistence type="inferred from homology"/>
<dbReference type="PANTHER" id="PTHR10165:SF84">
    <property type="entry name" value="PHOSPHATIDIC ACID PHOSPHATASE BETA"/>
    <property type="match status" value="1"/>
</dbReference>
<evidence type="ECO:0000313" key="8">
    <source>
        <dbReference type="EMBL" id="KIM26036.1"/>
    </source>
</evidence>
<dbReference type="AlphaFoldDB" id="A0A0C3B3F3"/>
<dbReference type="GO" id="GO:0016020">
    <property type="term" value="C:membrane"/>
    <property type="evidence" value="ECO:0007669"/>
    <property type="project" value="UniProtKB-SubCell"/>
</dbReference>
<evidence type="ECO:0000256" key="5">
    <source>
        <dbReference type="ARBA" id="ARBA00023136"/>
    </source>
</evidence>
<dbReference type="Proteomes" id="UP000054097">
    <property type="component" value="Unassembled WGS sequence"/>
</dbReference>
<evidence type="ECO:0000256" key="2">
    <source>
        <dbReference type="ARBA" id="ARBA00008816"/>
    </source>
</evidence>
<dbReference type="SUPFAM" id="SSF48317">
    <property type="entry name" value="Acid phosphatase/Vanadium-dependent haloperoxidase"/>
    <property type="match status" value="1"/>
</dbReference>
<feature type="transmembrane region" description="Helical" evidence="6">
    <location>
        <begin position="248"/>
        <end position="266"/>
    </location>
</feature>
<comment type="subcellular location">
    <subcellularLocation>
        <location evidence="1">Membrane</location>
        <topology evidence="1">Multi-pass membrane protein</topology>
    </subcellularLocation>
</comment>
<evidence type="ECO:0000256" key="3">
    <source>
        <dbReference type="ARBA" id="ARBA00022692"/>
    </source>
</evidence>
<keyword evidence="9" id="KW-1185">Reference proteome</keyword>
<evidence type="ECO:0000256" key="1">
    <source>
        <dbReference type="ARBA" id="ARBA00004141"/>
    </source>
</evidence>
<feature type="transmembrane region" description="Helical" evidence="6">
    <location>
        <begin position="34"/>
        <end position="53"/>
    </location>
</feature>
<dbReference type="InterPro" id="IPR000326">
    <property type="entry name" value="PAP2/HPO"/>
</dbReference>
<feature type="transmembrane region" description="Helical" evidence="6">
    <location>
        <begin position="190"/>
        <end position="208"/>
    </location>
</feature>
<feature type="transmembrane region" description="Helical" evidence="6">
    <location>
        <begin position="113"/>
        <end position="135"/>
    </location>
</feature>
<feature type="domain" description="Phosphatidic acid phosphatase type 2/haloperoxidase" evidence="7">
    <location>
        <begin position="119"/>
        <end position="266"/>
    </location>
</feature>
<dbReference type="HOGENOM" id="CLU_021458_0_2_1"/>